<evidence type="ECO:0000256" key="1">
    <source>
        <dbReference type="ARBA" id="ARBA00001917"/>
    </source>
</evidence>
<comment type="cofactor">
    <cofactor evidence="11">
        <name>Mg(2+)</name>
        <dbReference type="ChEBI" id="CHEBI:18420"/>
    </cofactor>
</comment>
<organism evidence="13 14">
    <name type="scientific">Chengkuizengella marina</name>
    <dbReference type="NCBI Taxonomy" id="2507566"/>
    <lineage>
        <taxon>Bacteria</taxon>
        <taxon>Bacillati</taxon>
        <taxon>Bacillota</taxon>
        <taxon>Bacilli</taxon>
        <taxon>Bacillales</taxon>
        <taxon>Paenibacillaceae</taxon>
        <taxon>Chengkuizengella</taxon>
    </lineage>
</organism>
<dbReference type="GO" id="GO:0016491">
    <property type="term" value="F:oxidoreductase activity"/>
    <property type="evidence" value="ECO:0007669"/>
    <property type="project" value="InterPro"/>
</dbReference>
<feature type="binding site" evidence="11">
    <location>
        <begin position="5"/>
        <end position="6"/>
    </location>
    <ligand>
        <name>substrate</name>
    </ligand>
</feature>
<dbReference type="EC" id="5.3.3.2" evidence="11"/>
<feature type="binding site" evidence="11">
    <location>
        <position position="152"/>
    </location>
    <ligand>
        <name>Mg(2+)</name>
        <dbReference type="ChEBI" id="CHEBI:18420"/>
    </ligand>
</feature>
<dbReference type="PANTHER" id="PTHR43665">
    <property type="entry name" value="ISOPENTENYL-DIPHOSPHATE DELTA-ISOMERASE"/>
    <property type="match status" value="1"/>
</dbReference>
<dbReference type="InterPro" id="IPR000262">
    <property type="entry name" value="FMN-dep_DH"/>
</dbReference>
<feature type="binding site" evidence="11">
    <location>
        <begin position="280"/>
        <end position="281"/>
    </location>
    <ligand>
        <name>FMN</name>
        <dbReference type="ChEBI" id="CHEBI:58210"/>
    </ligand>
</feature>
<dbReference type="AlphaFoldDB" id="A0A6N9Q2U9"/>
<evidence type="ECO:0000313" key="13">
    <source>
        <dbReference type="EMBL" id="NBI29127.1"/>
    </source>
</evidence>
<comment type="caution">
    <text evidence="11">Lacks conserved residue(s) required for the propagation of feature annotation.</text>
</comment>
<feature type="binding site" evidence="11">
    <location>
        <position position="92"/>
    </location>
    <ligand>
        <name>FMN</name>
        <dbReference type="ChEBI" id="CHEBI:58210"/>
    </ligand>
</feature>
<keyword evidence="9 11" id="KW-0413">Isomerase</keyword>
<evidence type="ECO:0000259" key="12">
    <source>
        <dbReference type="Pfam" id="PF01070"/>
    </source>
</evidence>
<feature type="binding site" evidence="11">
    <location>
        <begin position="62"/>
        <end position="64"/>
    </location>
    <ligand>
        <name>FMN</name>
        <dbReference type="ChEBI" id="CHEBI:58210"/>
    </ligand>
</feature>
<evidence type="ECO:0000256" key="3">
    <source>
        <dbReference type="ARBA" id="ARBA00022630"/>
    </source>
</evidence>
<keyword evidence="14" id="KW-1185">Reference proteome</keyword>
<keyword evidence="3 11" id="KW-0285">Flavoprotein</keyword>
<feature type="binding site" evidence="11">
    <location>
        <position position="213"/>
    </location>
    <ligand>
        <name>FMN</name>
        <dbReference type="ChEBI" id="CHEBI:58210"/>
    </ligand>
</feature>
<keyword evidence="6 11" id="KW-0460">Magnesium</keyword>
<evidence type="ECO:0000313" key="14">
    <source>
        <dbReference type="Proteomes" id="UP000448943"/>
    </source>
</evidence>
<comment type="similarity">
    <text evidence="11">Belongs to the IPP isomerase type 2 family.</text>
</comment>
<evidence type="ECO:0000256" key="4">
    <source>
        <dbReference type="ARBA" id="ARBA00022643"/>
    </source>
</evidence>
<dbReference type="OrthoDB" id="9795032at2"/>
<comment type="function">
    <text evidence="11">Involved in the biosynthesis of isoprenoids. Catalyzes the 1,3-allylic rearrangement of the homoallylic substrate isopentenyl (IPP) to its allylic isomer, dimethylallyl diphosphate (DMAPP).</text>
</comment>
<comment type="subcellular location">
    <subcellularLocation>
        <location evidence="11">Cytoplasm</location>
    </subcellularLocation>
</comment>
<dbReference type="HAMAP" id="MF_00354">
    <property type="entry name" value="Idi_2"/>
    <property type="match status" value="1"/>
</dbReference>
<reference evidence="13 14" key="1">
    <citation type="submission" date="2019-01" db="EMBL/GenBank/DDBJ databases">
        <title>Chengkuizengella sp. nov., isolated from deep-sea sediment of East Pacific Ocean.</title>
        <authorList>
            <person name="Yang J."/>
            <person name="Lai Q."/>
            <person name="Shao Z."/>
        </authorList>
    </citation>
    <scope>NUCLEOTIDE SEQUENCE [LARGE SCALE GENOMIC DNA]</scope>
    <source>
        <strain evidence="13 14">YPA3-1-1</strain>
    </source>
</reference>
<protein>
    <recommendedName>
        <fullName evidence="11">Isopentenyl-diphosphate delta-isomerase</fullName>
        <shortName evidence="11">IPP isomerase</shortName>
        <ecNumber evidence="11">5.3.3.2</ecNumber>
    </recommendedName>
    <alternativeName>
        <fullName evidence="11">Isopentenyl diphosphate:dimethylallyl diphosphate isomerase</fullName>
    </alternativeName>
    <alternativeName>
        <fullName evidence="11">Isopentenyl pyrophosphate isomerase</fullName>
    </alternativeName>
    <alternativeName>
        <fullName evidence="11">Type 2 isopentenyl diphosphate isomerase</fullName>
        <shortName evidence="11">IDI-2</shortName>
    </alternativeName>
</protein>
<feature type="binding site" evidence="11">
    <location>
        <begin position="259"/>
        <end position="261"/>
    </location>
    <ligand>
        <name>FMN</name>
        <dbReference type="ChEBI" id="CHEBI:58210"/>
    </ligand>
</feature>
<evidence type="ECO:0000256" key="9">
    <source>
        <dbReference type="ARBA" id="ARBA00023235"/>
    </source>
</evidence>
<feature type="binding site" evidence="11">
    <location>
        <position position="121"/>
    </location>
    <ligand>
        <name>FMN</name>
        <dbReference type="ChEBI" id="CHEBI:58210"/>
    </ligand>
</feature>
<comment type="cofactor">
    <cofactor evidence="1 11">
        <name>FMN</name>
        <dbReference type="ChEBI" id="CHEBI:58210"/>
    </cofactor>
</comment>
<dbReference type="GO" id="GO:0070402">
    <property type="term" value="F:NADPH binding"/>
    <property type="evidence" value="ECO:0007669"/>
    <property type="project" value="UniProtKB-UniRule"/>
</dbReference>
<dbReference type="GO" id="GO:0004452">
    <property type="term" value="F:isopentenyl-diphosphate delta-isomerase activity"/>
    <property type="evidence" value="ECO:0007669"/>
    <property type="project" value="UniProtKB-UniRule"/>
</dbReference>
<dbReference type="NCBIfam" id="TIGR02151">
    <property type="entry name" value="IPP_isom_2"/>
    <property type="match status" value="1"/>
</dbReference>
<proteinExistence type="inferred from homology"/>
<keyword evidence="7 11" id="KW-0521">NADP</keyword>
<evidence type="ECO:0000256" key="10">
    <source>
        <dbReference type="ARBA" id="ARBA00025810"/>
    </source>
</evidence>
<dbReference type="PIRSF" id="PIRSF003314">
    <property type="entry name" value="IPP_isomerase"/>
    <property type="match status" value="1"/>
</dbReference>
<keyword evidence="5 11" id="KW-0479">Metal-binding</keyword>
<comment type="cofactor">
    <cofactor evidence="11">
        <name>NADPH</name>
        <dbReference type="ChEBI" id="CHEBI:57783"/>
    </cofactor>
</comment>
<dbReference type="Proteomes" id="UP000448943">
    <property type="component" value="Unassembled WGS sequence"/>
</dbReference>
<dbReference type="GO" id="GO:0010181">
    <property type="term" value="F:FMN binding"/>
    <property type="evidence" value="ECO:0007669"/>
    <property type="project" value="UniProtKB-UniRule"/>
</dbReference>
<comment type="caution">
    <text evidence="13">The sequence shown here is derived from an EMBL/GenBank/DDBJ whole genome shotgun (WGS) entry which is preliminary data.</text>
</comment>
<keyword evidence="2 11" id="KW-0963">Cytoplasm</keyword>
<evidence type="ECO:0000256" key="11">
    <source>
        <dbReference type="HAMAP-Rule" id="MF_00354"/>
    </source>
</evidence>
<accession>A0A6N9Q2U9</accession>
<evidence type="ECO:0000256" key="8">
    <source>
        <dbReference type="ARBA" id="ARBA00023229"/>
    </source>
</evidence>
<name>A0A6N9Q2U9_9BACL</name>
<dbReference type="Gene3D" id="3.20.20.70">
    <property type="entry name" value="Aldolase class I"/>
    <property type="match status" value="1"/>
</dbReference>
<feature type="binding site" evidence="11">
    <location>
        <begin position="92"/>
        <end position="94"/>
    </location>
    <ligand>
        <name>substrate</name>
    </ligand>
</feature>
<keyword evidence="4 11" id="KW-0288">FMN</keyword>
<evidence type="ECO:0000256" key="7">
    <source>
        <dbReference type="ARBA" id="ARBA00022857"/>
    </source>
</evidence>
<comment type="subunit">
    <text evidence="10 11">Homooctamer. Dimer of tetramers.</text>
</comment>
<dbReference type="InterPro" id="IPR011179">
    <property type="entry name" value="IPdP_isomerase"/>
</dbReference>
<evidence type="ECO:0000256" key="2">
    <source>
        <dbReference type="ARBA" id="ARBA00022490"/>
    </source>
</evidence>
<dbReference type="Pfam" id="PF01070">
    <property type="entry name" value="FMN_dh"/>
    <property type="match status" value="1"/>
</dbReference>
<dbReference type="EMBL" id="SIJB01000022">
    <property type="protein sequence ID" value="NBI29127.1"/>
    <property type="molecule type" value="Genomic_DNA"/>
</dbReference>
<dbReference type="RefSeq" id="WP_160645933.1">
    <property type="nucleotide sequence ID" value="NZ_SIJB01000022.1"/>
</dbReference>
<sequence length="350" mass="39202">MREQRKLDHLNLALQSNKSERYLSFDELHFIHRSLPEMDVQECNVNVNLGGLNLTSPLIINAMTGGAFSTEQINHDLAVIAKETGMALAVGSQKAALRNHKLIRTYEVVRKVNPKGIIFANVSADSTVEDALEAIEMVQADMLQLHLNIPQELVMPEGDRHFKGMIEKIHHIKEKVPVSVIVKEVGFGMCKETYETLKGIGIHIIDVGGKGGTNFAWIENQRREGKDFDFINEWGQSTVVSLIESAKYQTEIDFISSGGIRNPLDMVKSFALGAKAIGLASPVLSLLKEQGVEKAIHRIQNWHEQIKLIMTMLGKPRVEKLVNASLVVTGTTKEWCECRNIEYKSYAKRM</sequence>
<keyword evidence="8 11" id="KW-0414">Isoprene biosynthesis</keyword>
<dbReference type="GO" id="GO:0000287">
    <property type="term" value="F:magnesium ion binding"/>
    <property type="evidence" value="ECO:0007669"/>
    <property type="project" value="UniProtKB-UniRule"/>
</dbReference>
<feature type="binding site" evidence="11">
    <location>
        <position position="183"/>
    </location>
    <ligand>
        <name>FMN</name>
        <dbReference type="ChEBI" id="CHEBI:58210"/>
    </ligand>
</feature>
<dbReference type="GO" id="GO:0008299">
    <property type="term" value="P:isoprenoid biosynthetic process"/>
    <property type="evidence" value="ECO:0007669"/>
    <property type="project" value="UniProtKB-UniRule"/>
</dbReference>
<dbReference type="PANTHER" id="PTHR43665:SF1">
    <property type="entry name" value="ISOPENTENYL-DIPHOSPHATE DELTA-ISOMERASE"/>
    <property type="match status" value="1"/>
</dbReference>
<evidence type="ECO:0000256" key="5">
    <source>
        <dbReference type="ARBA" id="ARBA00022723"/>
    </source>
</evidence>
<gene>
    <name evidence="11" type="primary">fni</name>
    <name evidence="13" type="ORF">ERL59_09160</name>
</gene>
<evidence type="ECO:0000256" key="6">
    <source>
        <dbReference type="ARBA" id="ARBA00022842"/>
    </source>
</evidence>
<dbReference type="CDD" id="cd02811">
    <property type="entry name" value="IDI-2_FMN"/>
    <property type="match status" value="1"/>
</dbReference>
<dbReference type="InterPro" id="IPR013785">
    <property type="entry name" value="Aldolase_TIM"/>
</dbReference>
<comment type="catalytic activity">
    <reaction evidence="11">
        <text>isopentenyl diphosphate = dimethylallyl diphosphate</text>
        <dbReference type="Rhea" id="RHEA:23284"/>
        <dbReference type="ChEBI" id="CHEBI:57623"/>
        <dbReference type="ChEBI" id="CHEBI:128769"/>
        <dbReference type="EC" id="5.3.3.2"/>
    </reaction>
</comment>
<feature type="binding site" evidence="11">
    <location>
        <position position="151"/>
    </location>
    <ligand>
        <name>substrate</name>
    </ligand>
</feature>
<dbReference type="GO" id="GO:0005737">
    <property type="term" value="C:cytoplasm"/>
    <property type="evidence" value="ECO:0007669"/>
    <property type="project" value="UniProtKB-SubCell"/>
</dbReference>
<dbReference type="SUPFAM" id="SSF51395">
    <property type="entry name" value="FMN-linked oxidoreductases"/>
    <property type="match status" value="1"/>
</dbReference>
<feature type="domain" description="FMN-dependent dehydrogenase" evidence="12">
    <location>
        <begin position="166"/>
        <end position="324"/>
    </location>
</feature>